<evidence type="ECO:0000259" key="4">
    <source>
        <dbReference type="PROSITE" id="PS50853"/>
    </source>
</evidence>
<gene>
    <name evidence="5" type="ORF">A2227_03755</name>
</gene>
<protein>
    <recommendedName>
        <fullName evidence="4">Fibronectin type-III domain-containing protein</fullName>
    </recommendedName>
</protein>
<dbReference type="SMART" id="SM00060">
    <property type="entry name" value="FN3"/>
    <property type="match status" value="4"/>
</dbReference>
<dbReference type="InterPro" id="IPR003961">
    <property type="entry name" value="FN3_dom"/>
</dbReference>
<dbReference type="InterPro" id="IPR013783">
    <property type="entry name" value="Ig-like_fold"/>
</dbReference>
<feature type="region of interest" description="Disordered" evidence="2">
    <location>
        <begin position="260"/>
        <end position="282"/>
    </location>
</feature>
<feature type="domain" description="Fibronectin type-III" evidence="4">
    <location>
        <begin position="170"/>
        <end position="258"/>
    </location>
</feature>
<dbReference type="InterPro" id="IPR015914">
    <property type="entry name" value="PAPs_N"/>
</dbReference>
<name>A0A1F5SLT9_9BACT</name>
<sequence length="646" mass="70925">MMTIKIKLKIFSVLILFAMLFAPADGIMAAMQSTSYIIYENAMHTFDGPVISGVSESVAGNIATVTWGTNIAADSFVVYDTDSGFSSAKEQGTGVKNATSHSVDVTGLDYSTTYFYKVRSERINGGITTDNTVRSFTTGSAPAEPEPEEPASGGGGGILIIDKTDKIPPVISNVAVDTVSEDSARITWQTDEEATSFIEYGQTASYGNTYGHWEEVAEHAVVLINLTPGQRYNFRALSSDTWGNAGYSENFIFTTTEGLVEEATSTPEEEEEPEPEPEPEDTSARILEFFGRLFPEISLNELGQDPLTTIDSFDKLSGLLPVPVMSGAPDIDVSATQATIGWRTDITANSLVAFAPEDRYNPGAAEPYLQITGDSEEQTREHEVTLYNLAPDTLYHFQLRSKASFGPTARSRDYTFRTSIEELEITSYFTQIVDNETAVFKWTTNKEADSAIKFSPYRGNVLSIDQSKTIKDTAVSVIHEIEVNEFEAGTFYEVQIVSIDAKGNLASETVDRFSTSEDDLPPIISHIKADSTVFVDRSNKTQAIISWLTNEPSTSRVYFQEGVHGGDATLSEATDLNNNYTKEHVIVITKFKPGLVYSFKVESIDSGGNTVISKPHTFMTAKKKESIIQIILNILENTFGWINKII</sequence>
<organism evidence="5 6">
    <name type="scientific">Candidatus Falkowbacteria bacterium RIFOXYA2_FULL_47_19</name>
    <dbReference type="NCBI Taxonomy" id="1797994"/>
    <lineage>
        <taxon>Bacteria</taxon>
        <taxon>Candidatus Falkowiibacteriota</taxon>
    </lineage>
</organism>
<evidence type="ECO:0000256" key="3">
    <source>
        <dbReference type="SAM" id="SignalP"/>
    </source>
</evidence>
<feature type="signal peptide" evidence="3">
    <location>
        <begin position="1"/>
        <end position="24"/>
    </location>
</feature>
<accession>A0A1F5SLT9</accession>
<dbReference type="GO" id="GO:0003993">
    <property type="term" value="F:acid phosphatase activity"/>
    <property type="evidence" value="ECO:0007669"/>
    <property type="project" value="InterPro"/>
</dbReference>
<dbReference type="Proteomes" id="UP000178367">
    <property type="component" value="Unassembled WGS sequence"/>
</dbReference>
<feature type="compositionally biased region" description="Polar residues" evidence="2">
    <location>
        <begin position="128"/>
        <end position="138"/>
    </location>
</feature>
<dbReference type="PROSITE" id="PS50853">
    <property type="entry name" value="FN3"/>
    <property type="match status" value="1"/>
</dbReference>
<dbReference type="Gene3D" id="2.60.40.380">
    <property type="entry name" value="Purple acid phosphatase-like, N-terminal"/>
    <property type="match status" value="2"/>
</dbReference>
<feature type="chain" id="PRO_5009521257" description="Fibronectin type-III domain-containing protein" evidence="3">
    <location>
        <begin position="25"/>
        <end position="646"/>
    </location>
</feature>
<evidence type="ECO:0000256" key="2">
    <source>
        <dbReference type="SAM" id="MobiDB-lite"/>
    </source>
</evidence>
<feature type="compositionally biased region" description="Acidic residues" evidence="2">
    <location>
        <begin position="267"/>
        <end position="281"/>
    </location>
</feature>
<dbReference type="SUPFAM" id="SSF49265">
    <property type="entry name" value="Fibronectin type III"/>
    <property type="match status" value="2"/>
</dbReference>
<dbReference type="InterPro" id="IPR039331">
    <property type="entry name" value="PAPs-like"/>
</dbReference>
<dbReference type="Pfam" id="PF16656">
    <property type="entry name" value="Pur_ac_phosph_N"/>
    <property type="match status" value="2"/>
</dbReference>
<keyword evidence="1 3" id="KW-0732">Signal</keyword>
<dbReference type="STRING" id="1797994.A2227_03755"/>
<dbReference type="InterPro" id="IPR036116">
    <property type="entry name" value="FN3_sf"/>
</dbReference>
<dbReference type="PANTHER" id="PTHR22953">
    <property type="entry name" value="ACID PHOSPHATASE RELATED"/>
    <property type="match status" value="1"/>
</dbReference>
<comment type="caution">
    <text evidence="5">The sequence shown here is derived from an EMBL/GenBank/DDBJ whole genome shotgun (WGS) entry which is preliminary data.</text>
</comment>
<dbReference type="EMBL" id="MFGB01000006">
    <property type="protein sequence ID" value="OGF27665.1"/>
    <property type="molecule type" value="Genomic_DNA"/>
</dbReference>
<dbReference type="CDD" id="cd00063">
    <property type="entry name" value="FN3"/>
    <property type="match status" value="1"/>
</dbReference>
<evidence type="ECO:0000313" key="6">
    <source>
        <dbReference type="Proteomes" id="UP000178367"/>
    </source>
</evidence>
<dbReference type="AlphaFoldDB" id="A0A1F5SLT9"/>
<feature type="region of interest" description="Disordered" evidence="2">
    <location>
        <begin position="128"/>
        <end position="158"/>
    </location>
</feature>
<dbReference type="GO" id="GO:0046872">
    <property type="term" value="F:metal ion binding"/>
    <property type="evidence" value="ECO:0007669"/>
    <property type="project" value="InterPro"/>
</dbReference>
<evidence type="ECO:0000256" key="1">
    <source>
        <dbReference type="ARBA" id="ARBA00022729"/>
    </source>
</evidence>
<evidence type="ECO:0000313" key="5">
    <source>
        <dbReference type="EMBL" id="OGF27665.1"/>
    </source>
</evidence>
<reference evidence="5 6" key="1">
    <citation type="journal article" date="2016" name="Nat. Commun.">
        <title>Thousands of microbial genomes shed light on interconnected biogeochemical processes in an aquifer system.</title>
        <authorList>
            <person name="Anantharaman K."/>
            <person name="Brown C.T."/>
            <person name="Hug L.A."/>
            <person name="Sharon I."/>
            <person name="Castelle C.J."/>
            <person name="Probst A.J."/>
            <person name="Thomas B.C."/>
            <person name="Singh A."/>
            <person name="Wilkins M.J."/>
            <person name="Karaoz U."/>
            <person name="Brodie E.L."/>
            <person name="Williams K.H."/>
            <person name="Hubbard S.S."/>
            <person name="Banfield J.F."/>
        </authorList>
    </citation>
    <scope>NUCLEOTIDE SEQUENCE [LARGE SCALE GENOMIC DNA]</scope>
</reference>
<dbReference type="PANTHER" id="PTHR22953:SF153">
    <property type="entry name" value="PURPLE ACID PHOSPHATASE"/>
    <property type="match status" value="1"/>
</dbReference>
<proteinExistence type="predicted"/>
<dbReference type="Gene3D" id="2.60.40.10">
    <property type="entry name" value="Immunoglobulins"/>
    <property type="match status" value="1"/>
</dbReference>